<evidence type="ECO:0000313" key="3">
    <source>
        <dbReference type="RefSeq" id="XP_031427183.1"/>
    </source>
</evidence>
<evidence type="ECO:0000313" key="2">
    <source>
        <dbReference type="Proteomes" id="UP000515152"/>
    </source>
</evidence>
<sequence>MGRRAADPTTPVPVLGVPALVGVRGWRTAGGERAGAVAQLTWSQCSIGVQTSPAIRILKSQLDPKHPDALTSQPKCRASKLTNGSSLQVETTDEEYKQGVLKTNKWASLKHRGNDGKSKKGVTFEGLNDSAEDGMDRVSKREVQYYATAIKTNPYLPGGTVSGRALGKREQRYTNGSVVDSELIGGICSVGDGERDSAPEQQATRIRVPAVVHSGKRRTPPGPPPSRAPPRICQQCGGRQAPSPQVDLDPVKDLISPTLLSPTEREIWSPLTPSPGINSAPPRQITRELTFPLTHKDPTLTPFPLHPIIKINKDGRPDTQVTRPSTLEQETRVTRVYPIFAPQRDTIIPLPAHAPPVCPVRATSPPSVSSPPLKPMMTVTVTQETKANFTPRHSLARPNTLVLPTPQNTHASISRSSSSTHTTSKPQQTIALTGPQASQHVSPPKTPKPSASAGLKCMPSQQTDTETVTSKMPPAYSNTHPKISAKPNTRNDALPATMPLTFTSMAHQNASRPPCLRNEKRPCTPYVRKRKLGSISDHSTHSPSTVPETCPSRENTVANVKTHSRNEQPCAASKIASRQSLPVKDPLIPRSVDTSPAIPLTHPGIHSEPVTVNGTNTDFKHSTSTCKYLHAHCKPSPRPETCHKPILKIKGGKSILCPPTTPPPPHRPVAAVPLTHCNNLYAQLAQKPQPCTTTSTKQRLTEPNPDFTQNGQFTAEAAVELESSLVGKQTEPSMLASSPIEHCHIGENASQTELGSDCASGTPPMPNGVLTNGRSVPTSSHSHPENGTLLVPSFPRCTGAEDPQRSLLSVEASVQANQERITNLLNIIQDLEMNQALSRGVEYDFRHQEKHFKDFLQLSDDTYYPSPPTFLPPIPDESDDASPPTFLLPVTIPTSVLSSPGTEERVALKPRAKTKKFCKKLFSWLPKKIKQK</sequence>
<feature type="region of interest" description="Disordered" evidence="1">
    <location>
        <begin position="390"/>
        <end position="490"/>
    </location>
</feature>
<feature type="compositionally biased region" description="Low complexity" evidence="1">
    <location>
        <begin position="409"/>
        <end position="424"/>
    </location>
</feature>
<dbReference type="RefSeq" id="XP_031427183.1">
    <property type="nucleotide sequence ID" value="XM_031571323.2"/>
</dbReference>
<evidence type="ECO:0000256" key="1">
    <source>
        <dbReference type="SAM" id="MobiDB-lite"/>
    </source>
</evidence>
<dbReference type="KEGG" id="char:116221409"/>
<accession>A0A6P8FFG0</accession>
<feature type="compositionally biased region" description="Polar residues" evidence="1">
    <location>
        <begin position="541"/>
        <end position="553"/>
    </location>
</feature>
<dbReference type="OrthoDB" id="8924994at2759"/>
<dbReference type="GeneID" id="116221409"/>
<proteinExistence type="predicted"/>
<dbReference type="AlphaFoldDB" id="A0A6P8FFG0"/>
<gene>
    <name evidence="3" type="primary">LOC116221409</name>
</gene>
<feature type="region of interest" description="Disordered" evidence="1">
    <location>
        <begin position="192"/>
        <end position="250"/>
    </location>
</feature>
<feature type="compositionally biased region" description="Polar residues" evidence="1">
    <location>
        <begin position="70"/>
        <end position="90"/>
    </location>
</feature>
<feature type="compositionally biased region" description="Polar residues" evidence="1">
    <location>
        <begin position="425"/>
        <end position="441"/>
    </location>
</feature>
<feature type="region of interest" description="Disordered" evidence="1">
    <location>
        <begin position="64"/>
        <end position="90"/>
    </location>
</feature>
<protein>
    <submittedName>
        <fullName evidence="3">Proline-rich protein 36-like</fullName>
    </submittedName>
</protein>
<dbReference type="Proteomes" id="UP000515152">
    <property type="component" value="Chromosome 8"/>
</dbReference>
<name>A0A6P8FFG0_CLUHA</name>
<keyword evidence="2" id="KW-1185">Reference proteome</keyword>
<organism evidence="2 3">
    <name type="scientific">Clupea harengus</name>
    <name type="common">Atlantic herring</name>
    <dbReference type="NCBI Taxonomy" id="7950"/>
    <lineage>
        <taxon>Eukaryota</taxon>
        <taxon>Metazoa</taxon>
        <taxon>Chordata</taxon>
        <taxon>Craniata</taxon>
        <taxon>Vertebrata</taxon>
        <taxon>Euteleostomi</taxon>
        <taxon>Actinopterygii</taxon>
        <taxon>Neopterygii</taxon>
        <taxon>Teleostei</taxon>
        <taxon>Clupei</taxon>
        <taxon>Clupeiformes</taxon>
        <taxon>Clupeoidei</taxon>
        <taxon>Clupeidae</taxon>
        <taxon>Clupea</taxon>
    </lineage>
</organism>
<feature type="compositionally biased region" description="Polar residues" evidence="1">
    <location>
        <begin position="459"/>
        <end position="490"/>
    </location>
</feature>
<reference evidence="3" key="1">
    <citation type="submission" date="2025-08" db="UniProtKB">
        <authorList>
            <consortium name="RefSeq"/>
        </authorList>
    </citation>
    <scope>IDENTIFICATION</scope>
</reference>
<feature type="region of interest" description="Disordered" evidence="1">
    <location>
        <begin position="532"/>
        <end position="553"/>
    </location>
</feature>